<keyword evidence="6" id="KW-0175">Coiled coil</keyword>
<dbReference type="SMART" id="SM00388">
    <property type="entry name" value="HisKA"/>
    <property type="match status" value="1"/>
</dbReference>
<evidence type="ECO:0000256" key="3">
    <source>
        <dbReference type="ARBA" id="ARBA00022679"/>
    </source>
</evidence>
<dbReference type="SUPFAM" id="SSF47384">
    <property type="entry name" value="Homodimeric domain of signal transducing histidine kinase"/>
    <property type="match status" value="1"/>
</dbReference>
<evidence type="ECO:0000313" key="10">
    <source>
        <dbReference type="EMBL" id="SHJ16657.1"/>
    </source>
</evidence>
<dbReference type="RefSeq" id="WP_025834462.1">
    <property type="nucleotide sequence ID" value="NZ_FQZN01000017.1"/>
</dbReference>
<dbReference type="InterPro" id="IPR036890">
    <property type="entry name" value="HATPase_C_sf"/>
</dbReference>
<dbReference type="InterPro" id="IPR005467">
    <property type="entry name" value="His_kinase_dom"/>
</dbReference>
<dbReference type="PANTHER" id="PTHR43711:SF26">
    <property type="entry name" value="SENSOR HISTIDINE KINASE RCSC"/>
    <property type="match status" value="1"/>
</dbReference>
<accession>A0A1M6H364</accession>
<keyword evidence="7" id="KW-0472">Membrane</keyword>
<evidence type="ECO:0000256" key="6">
    <source>
        <dbReference type="SAM" id="Coils"/>
    </source>
</evidence>
<dbReference type="InterPro" id="IPR003661">
    <property type="entry name" value="HisK_dim/P_dom"/>
</dbReference>
<dbReference type="SUPFAM" id="SSF55874">
    <property type="entry name" value="ATPase domain of HSP90 chaperone/DNA topoisomerase II/histidine kinase"/>
    <property type="match status" value="1"/>
</dbReference>
<evidence type="ECO:0000256" key="2">
    <source>
        <dbReference type="ARBA" id="ARBA00012438"/>
    </source>
</evidence>
<feature type="coiled-coil region" evidence="6">
    <location>
        <begin position="416"/>
        <end position="446"/>
    </location>
</feature>
<keyword evidence="7" id="KW-1133">Transmembrane helix</keyword>
<evidence type="ECO:0000313" key="11">
    <source>
        <dbReference type="Proteomes" id="UP000184192"/>
    </source>
</evidence>
<dbReference type="InterPro" id="IPR050736">
    <property type="entry name" value="Sensor_HK_Regulatory"/>
</dbReference>
<keyword evidence="3" id="KW-0808">Transferase</keyword>
<reference evidence="11" key="1">
    <citation type="submission" date="2016-11" db="EMBL/GenBank/DDBJ databases">
        <authorList>
            <person name="Varghese N."/>
            <person name="Submissions S."/>
        </authorList>
    </citation>
    <scope>NUCLEOTIDE SEQUENCE [LARGE SCALE GENOMIC DNA]</scope>
    <source>
        <strain evidence="11">DSM 26884</strain>
    </source>
</reference>
<keyword evidence="5" id="KW-0902">Two-component regulatory system</keyword>
<dbReference type="Proteomes" id="UP000184192">
    <property type="component" value="Unassembled WGS sequence"/>
</dbReference>
<dbReference type="PANTHER" id="PTHR43711">
    <property type="entry name" value="TWO-COMPONENT HISTIDINE KINASE"/>
    <property type="match status" value="1"/>
</dbReference>
<feature type="signal peptide" evidence="8">
    <location>
        <begin position="1"/>
        <end position="19"/>
    </location>
</feature>
<keyword evidence="4 10" id="KW-0418">Kinase</keyword>
<dbReference type="InterPro" id="IPR036097">
    <property type="entry name" value="HisK_dim/P_sf"/>
</dbReference>
<protein>
    <recommendedName>
        <fullName evidence="2">histidine kinase</fullName>
        <ecNumber evidence="2">2.7.13.3</ecNumber>
    </recommendedName>
</protein>
<gene>
    <name evidence="10" type="ORF">SAMN05444350_11719</name>
</gene>
<evidence type="ECO:0000256" key="4">
    <source>
        <dbReference type="ARBA" id="ARBA00022777"/>
    </source>
</evidence>
<dbReference type="InterPro" id="IPR011990">
    <property type="entry name" value="TPR-like_helical_dom_sf"/>
</dbReference>
<dbReference type="AlphaFoldDB" id="A0A1M6H364"/>
<dbReference type="GO" id="GO:0000155">
    <property type="term" value="F:phosphorelay sensor kinase activity"/>
    <property type="evidence" value="ECO:0007669"/>
    <property type="project" value="InterPro"/>
</dbReference>
<evidence type="ECO:0000256" key="7">
    <source>
        <dbReference type="SAM" id="Phobius"/>
    </source>
</evidence>
<feature type="transmembrane region" description="Helical" evidence="7">
    <location>
        <begin position="396"/>
        <end position="414"/>
    </location>
</feature>
<dbReference type="EMBL" id="FQZN01000017">
    <property type="protein sequence ID" value="SHJ16657.1"/>
    <property type="molecule type" value="Genomic_DNA"/>
</dbReference>
<dbReference type="Gene3D" id="1.10.287.130">
    <property type="match status" value="1"/>
</dbReference>
<comment type="catalytic activity">
    <reaction evidence="1">
        <text>ATP + protein L-histidine = ADP + protein N-phospho-L-histidine.</text>
        <dbReference type="EC" id="2.7.13.3"/>
    </reaction>
</comment>
<name>A0A1M6H364_9BACE</name>
<proteinExistence type="predicted"/>
<feature type="chain" id="PRO_5009917947" description="histidine kinase" evidence="8">
    <location>
        <begin position="20"/>
        <end position="651"/>
    </location>
</feature>
<keyword evidence="11" id="KW-1185">Reference proteome</keyword>
<evidence type="ECO:0000256" key="5">
    <source>
        <dbReference type="ARBA" id="ARBA00023012"/>
    </source>
</evidence>
<keyword evidence="7" id="KW-0812">Transmembrane</keyword>
<dbReference type="eggNOG" id="COG2205">
    <property type="taxonomic scope" value="Bacteria"/>
</dbReference>
<dbReference type="PROSITE" id="PS50109">
    <property type="entry name" value="HIS_KIN"/>
    <property type="match status" value="1"/>
</dbReference>
<dbReference type="EC" id="2.7.13.3" evidence="2"/>
<keyword evidence="8" id="KW-0732">Signal</keyword>
<dbReference type="eggNOG" id="COG0457">
    <property type="taxonomic scope" value="Bacteria"/>
</dbReference>
<evidence type="ECO:0000256" key="8">
    <source>
        <dbReference type="SAM" id="SignalP"/>
    </source>
</evidence>
<evidence type="ECO:0000256" key="1">
    <source>
        <dbReference type="ARBA" id="ARBA00000085"/>
    </source>
</evidence>
<dbReference type="SUPFAM" id="SSF48452">
    <property type="entry name" value="TPR-like"/>
    <property type="match status" value="1"/>
</dbReference>
<dbReference type="GeneID" id="92712872"/>
<dbReference type="CDD" id="cd00082">
    <property type="entry name" value="HisKA"/>
    <property type="match status" value="1"/>
</dbReference>
<feature type="domain" description="Histidine kinase" evidence="9">
    <location>
        <begin position="450"/>
        <end position="649"/>
    </location>
</feature>
<dbReference type="Gene3D" id="1.25.40.10">
    <property type="entry name" value="Tetratricopeptide repeat domain"/>
    <property type="match status" value="1"/>
</dbReference>
<evidence type="ECO:0000259" key="9">
    <source>
        <dbReference type="PROSITE" id="PS50109"/>
    </source>
</evidence>
<dbReference type="Pfam" id="PF00512">
    <property type="entry name" value="HisKA"/>
    <property type="match status" value="1"/>
</dbReference>
<sequence length="651" mass="75556">MKRILFILAVALQCAFVSATHSTVADSLLNELRALPHDSTRLKLLEKLVLTEQNSPHYIEYAKEMFEEAQFQKSDKYRASGSYYKLLYYYNQNEADSVSKLVNYLLPIAERMQYWQMYFNAQKLLIYTYIYKEKYEYAINEALKMQEKAETLNNAGGRVAAYLCLANAYHETNRKQEEGEVLQKAHELFSAPIHSSIQINVLGQLILYSNNQNDYKSLKTYLDQNTRLIDGLLKQAPDMYESYFNLLLFSEIFHTCYYIGIEKTDSAKIHMEKAQKYITPQSYLPYIAMYYNAHSEYYRYIKDYKNALSYADSVLMKMQEFAPGQIDYAKQLARKADILQEMGRHQEALPLYEKSNHIQDSLTVAISAKQLEEIKDMYHLNQLVWEQGKLRSRVQVTILLSLSIILILCIAYMLRINRIRKALKISEKETQKATRQTEEANEMKNRFLSNMSHAIRVPLNGVLGFSQIIANNEIEMDEPTRKEYSGIIQQNTEQLMRLVNNVLDLSRLEAGMMKFQMSDYDIVQLCKDAVGMAQMQNPTLHTHFHSNIDEYIIHTDTNRIMQLIVSLLICPLASFKEERDLQFTLDKNGEILCFKVTNCPLADLKYANQDSALRNDVNHLLLKHFSGTYQVIPDSKEGPTILFTYPAAQAE</sequence>
<organism evidence="10 11">
    <name type="scientific">Bacteroides stercorirosoris</name>
    <dbReference type="NCBI Taxonomy" id="871324"/>
    <lineage>
        <taxon>Bacteria</taxon>
        <taxon>Pseudomonadati</taxon>
        <taxon>Bacteroidota</taxon>
        <taxon>Bacteroidia</taxon>
        <taxon>Bacteroidales</taxon>
        <taxon>Bacteroidaceae</taxon>
        <taxon>Bacteroides</taxon>
    </lineage>
</organism>